<dbReference type="CDD" id="cd22796">
    <property type="entry name" value="OTU_plant_OTU6-like"/>
    <property type="match status" value="1"/>
</dbReference>
<keyword evidence="6" id="KW-0378">Hydrolase</keyword>
<gene>
    <name evidence="9" type="ORF">E1A91_D09G114800v1</name>
</gene>
<evidence type="ECO:0000256" key="4">
    <source>
        <dbReference type="ARBA" id="ARBA00022670"/>
    </source>
</evidence>
<feature type="compositionally biased region" description="Low complexity" evidence="7">
    <location>
        <begin position="190"/>
        <end position="204"/>
    </location>
</feature>
<feature type="compositionally biased region" description="Low complexity" evidence="7">
    <location>
        <begin position="8"/>
        <end position="31"/>
    </location>
</feature>
<sequence length="544" mass="59496">MTRILVQRGSTGSSSSNPSRSSSLPGPSSSRAEPQVSSLQVPPASRDDEVSEEVQEQIASDEILECYSNENKATESDDPSPENLRNDRNITSSDALAEAEQVNTLDASGPCDVMNDLGGLRISKTVVAETEGSSNDPLPFGNGSSYPPPPPVPPPKPSAANSNSRRFASGSSNPVRAGSSRRAVAWPTVSIRTSPSGSRPSSPRSHGESEGYNSADEQNPCFVSSYDDAERERQFEIDIRRAKGLEVKRMLEDGNCLFRAVADQVYGDSEAYDLIRQMCIDYMERERDHFSQFITEGFTSYCKRKRRDKVYGNNVEIQALSEMYNRPIHIYSYSIEPINIFHGSYNTDTPPIRLSYHHGNHYNSLVDPRRLTVGAGLGFSCLRGANVDKDQVKAAIKSQQDQQIDNALLAEGRFYSDLELTEKEIERMVMEASRAEYLASDKFKPQVGHKESSTSTAEPSSSGARTGTGPAGSETKLEGSKEHGLQDSVLSSGMQLLLSMGFSYLQANEAYSIFGDDVDSMVCYLIETGSSSRSKGKATDLIID</sequence>
<dbReference type="EC" id="3.4.19.12" evidence="3"/>
<evidence type="ECO:0000256" key="7">
    <source>
        <dbReference type="SAM" id="MobiDB-lite"/>
    </source>
</evidence>
<name>A0A5D2TI08_GOSMU</name>
<dbReference type="InterPro" id="IPR050704">
    <property type="entry name" value="Peptidase_C85-like"/>
</dbReference>
<dbReference type="InterPro" id="IPR003323">
    <property type="entry name" value="OTU_dom"/>
</dbReference>
<feature type="compositionally biased region" description="Low complexity" evidence="7">
    <location>
        <begin position="158"/>
        <end position="173"/>
    </location>
</feature>
<feature type="region of interest" description="Disordered" evidence="7">
    <location>
        <begin position="128"/>
        <end position="221"/>
    </location>
</feature>
<feature type="compositionally biased region" description="Basic and acidic residues" evidence="7">
    <location>
        <begin position="443"/>
        <end position="452"/>
    </location>
</feature>
<dbReference type="AlphaFoldDB" id="A0A5D2TI08"/>
<dbReference type="InterPro" id="IPR038765">
    <property type="entry name" value="Papain-like_cys_pep_sf"/>
</dbReference>
<feature type="compositionally biased region" description="Basic and acidic residues" evidence="7">
    <location>
        <begin position="475"/>
        <end position="485"/>
    </location>
</feature>
<dbReference type="GO" id="GO:0016579">
    <property type="term" value="P:protein deubiquitination"/>
    <property type="evidence" value="ECO:0007669"/>
    <property type="project" value="TreeGrafter"/>
</dbReference>
<evidence type="ECO:0000313" key="10">
    <source>
        <dbReference type="Proteomes" id="UP000323597"/>
    </source>
</evidence>
<evidence type="ECO:0000256" key="3">
    <source>
        <dbReference type="ARBA" id="ARBA00012759"/>
    </source>
</evidence>
<evidence type="ECO:0000259" key="8">
    <source>
        <dbReference type="PROSITE" id="PS50802"/>
    </source>
</evidence>
<dbReference type="SUPFAM" id="SSF54001">
    <property type="entry name" value="Cysteine proteinases"/>
    <property type="match status" value="1"/>
</dbReference>
<feature type="region of interest" description="Disordered" evidence="7">
    <location>
        <begin position="443"/>
        <end position="485"/>
    </location>
</feature>
<dbReference type="GO" id="GO:0006508">
    <property type="term" value="P:proteolysis"/>
    <property type="evidence" value="ECO:0007669"/>
    <property type="project" value="UniProtKB-KW"/>
</dbReference>
<dbReference type="PANTHER" id="PTHR12419:SF4">
    <property type="entry name" value="OTU DOMAIN-CONTAINING PROTEIN 5"/>
    <property type="match status" value="1"/>
</dbReference>
<feature type="domain" description="OTU" evidence="8">
    <location>
        <begin position="245"/>
        <end position="368"/>
    </location>
</feature>
<dbReference type="Gene3D" id="3.90.70.80">
    <property type="match status" value="1"/>
</dbReference>
<dbReference type="EMBL" id="CM017657">
    <property type="protein sequence ID" value="TYI64812.1"/>
    <property type="molecule type" value="Genomic_DNA"/>
</dbReference>
<feature type="compositionally biased region" description="Low complexity" evidence="7">
    <location>
        <begin position="453"/>
        <end position="462"/>
    </location>
</feature>
<evidence type="ECO:0000256" key="6">
    <source>
        <dbReference type="ARBA" id="ARBA00022801"/>
    </source>
</evidence>
<comment type="similarity">
    <text evidence="2">Belongs to the peptidase C85 family.</text>
</comment>
<feature type="region of interest" description="Disordered" evidence="7">
    <location>
        <begin position="1"/>
        <end position="91"/>
    </location>
</feature>
<accession>A0A5D2TI08</accession>
<protein>
    <recommendedName>
        <fullName evidence="3">ubiquitinyl hydrolase 1</fullName>
        <ecNumber evidence="3">3.4.19.12</ecNumber>
    </recommendedName>
</protein>
<comment type="catalytic activity">
    <reaction evidence="1">
        <text>Thiol-dependent hydrolysis of ester, thioester, amide, peptide and isopeptide bonds formed by the C-terminal Gly of ubiquitin (a 76-residue protein attached to proteins as an intracellular targeting signal).</text>
        <dbReference type="EC" id="3.4.19.12"/>
    </reaction>
</comment>
<evidence type="ECO:0000256" key="2">
    <source>
        <dbReference type="ARBA" id="ARBA00010407"/>
    </source>
</evidence>
<organism evidence="9 10">
    <name type="scientific">Gossypium mustelinum</name>
    <name type="common">Cotton</name>
    <name type="synonym">Gossypium caicoense</name>
    <dbReference type="NCBI Taxonomy" id="34275"/>
    <lineage>
        <taxon>Eukaryota</taxon>
        <taxon>Viridiplantae</taxon>
        <taxon>Streptophyta</taxon>
        <taxon>Embryophyta</taxon>
        <taxon>Tracheophyta</taxon>
        <taxon>Spermatophyta</taxon>
        <taxon>Magnoliopsida</taxon>
        <taxon>eudicotyledons</taxon>
        <taxon>Gunneridae</taxon>
        <taxon>Pentapetalae</taxon>
        <taxon>rosids</taxon>
        <taxon>malvids</taxon>
        <taxon>Malvales</taxon>
        <taxon>Malvaceae</taxon>
        <taxon>Malvoideae</taxon>
        <taxon>Gossypium</taxon>
    </lineage>
</organism>
<keyword evidence="10" id="KW-1185">Reference proteome</keyword>
<evidence type="ECO:0000256" key="1">
    <source>
        <dbReference type="ARBA" id="ARBA00000707"/>
    </source>
</evidence>
<dbReference type="FunFam" id="3.90.70.80:FF:000008">
    <property type="entry name" value="OTU domain-containing protein 5"/>
    <property type="match status" value="1"/>
</dbReference>
<dbReference type="EMBL" id="CM017657">
    <property type="protein sequence ID" value="TYI64813.1"/>
    <property type="molecule type" value="Genomic_DNA"/>
</dbReference>
<dbReference type="Pfam" id="PF02338">
    <property type="entry name" value="OTU"/>
    <property type="match status" value="1"/>
</dbReference>
<dbReference type="PANTHER" id="PTHR12419">
    <property type="entry name" value="OTU DOMAIN CONTAINING PROTEIN"/>
    <property type="match status" value="1"/>
</dbReference>
<evidence type="ECO:0000256" key="5">
    <source>
        <dbReference type="ARBA" id="ARBA00022786"/>
    </source>
</evidence>
<proteinExistence type="inferred from homology"/>
<reference evidence="9 10" key="1">
    <citation type="submission" date="2019-07" db="EMBL/GenBank/DDBJ databases">
        <title>WGS assembly of Gossypium mustelinum.</title>
        <authorList>
            <person name="Chen Z.J."/>
            <person name="Sreedasyam A."/>
            <person name="Ando A."/>
            <person name="Song Q."/>
            <person name="De L."/>
            <person name="Hulse-Kemp A."/>
            <person name="Ding M."/>
            <person name="Ye W."/>
            <person name="Kirkbride R."/>
            <person name="Jenkins J."/>
            <person name="Plott C."/>
            <person name="Lovell J."/>
            <person name="Lin Y.-M."/>
            <person name="Vaughn R."/>
            <person name="Liu B."/>
            <person name="Li W."/>
            <person name="Simpson S."/>
            <person name="Scheffler B."/>
            <person name="Saski C."/>
            <person name="Grover C."/>
            <person name="Hu G."/>
            <person name="Conover J."/>
            <person name="Carlson J."/>
            <person name="Shu S."/>
            <person name="Boston L."/>
            <person name="Williams M."/>
            <person name="Peterson D."/>
            <person name="Mcgee K."/>
            <person name="Jones D."/>
            <person name="Wendel J."/>
            <person name="Stelly D."/>
            <person name="Grimwood J."/>
            <person name="Schmutz J."/>
        </authorList>
    </citation>
    <scope>NUCLEOTIDE SEQUENCE [LARGE SCALE GENOMIC DNA]</scope>
    <source>
        <strain evidence="9">1408120.09</strain>
    </source>
</reference>
<feature type="compositionally biased region" description="Pro residues" evidence="7">
    <location>
        <begin position="146"/>
        <end position="157"/>
    </location>
</feature>
<dbReference type="GO" id="GO:0061578">
    <property type="term" value="F:K63-linked deubiquitinase activity"/>
    <property type="evidence" value="ECO:0007669"/>
    <property type="project" value="TreeGrafter"/>
</dbReference>
<evidence type="ECO:0000313" key="9">
    <source>
        <dbReference type="EMBL" id="TYI64812.1"/>
    </source>
</evidence>
<dbReference type="PROSITE" id="PS50802">
    <property type="entry name" value="OTU"/>
    <property type="match status" value="1"/>
</dbReference>
<keyword evidence="4" id="KW-0645">Protease</keyword>
<dbReference type="EMBL" id="CM017657">
    <property type="protein sequence ID" value="TYI64811.1"/>
    <property type="molecule type" value="Genomic_DNA"/>
</dbReference>
<keyword evidence="5" id="KW-0833">Ubl conjugation pathway</keyword>
<dbReference type="Proteomes" id="UP000323597">
    <property type="component" value="Chromosome D09"/>
</dbReference>
<dbReference type="GO" id="GO:0004843">
    <property type="term" value="F:cysteine-type deubiquitinase activity"/>
    <property type="evidence" value="ECO:0007669"/>
    <property type="project" value="UniProtKB-EC"/>
</dbReference>